<reference evidence="1 2" key="1">
    <citation type="submission" date="2016-04" db="EMBL/GenBank/DDBJ databases">
        <title>Complete genome sequence of Thermococcus siculi type strain RG-20.</title>
        <authorList>
            <person name="Oger P.M."/>
        </authorList>
    </citation>
    <scope>NUCLEOTIDE SEQUENCE [LARGE SCALE GENOMIC DNA]</scope>
    <source>
        <strain evidence="1 2">RG-20</strain>
    </source>
</reference>
<dbReference type="AlphaFoldDB" id="A0A2Z2MQ77"/>
<dbReference type="OrthoDB" id="91720at2157"/>
<organism evidence="1 2">
    <name type="scientific">Thermococcus siculi</name>
    <dbReference type="NCBI Taxonomy" id="72803"/>
    <lineage>
        <taxon>Archaea</taxon>
        <taxon>Methanobacteriati</taxon>
        <taxon>Methanobacteriota</taxon>
        <taxon>Thermococci</taxon>
        <taxon>Thermococcales</taxon>
        <taxon>Thermococcaceae</taxon>
        <taxon>Thermococcus</taxon>
    </lineage>
</organism>
<name>A0A2Z2MQ77_9EURY</name>
<dbReference type="KEGG" id="tsl:A3L11_01120"/>
<protein>
    <submittedName>
        <fullName evidence="1">Uncharacterized protein</fullName>
    </submittedName>
</protein>
<dbReference type="Proteomes" id="UP000250125">
    <property type="component" value="Chromosome"/>
</dbReference>
<dbReference type="GeneID" id="33316797"/>
<keyword evidence="2" id="KW-1185">Reference proteome</keyword>
<evidence type="ECO:0000313" key="1">
    <source>
        <dbReference type="EMBL" id="ASJ07896.1"/>
    </source>
</evidence>
<sequence length="801" mass="92199">MGDKEVQIHQSSGLQKALVDAFTSYVEFGIYFGPPDKEFRRILLNAGVPLKNIRNWGHALIHDEYHLGDVLLGLIKSLEEVGYKHPLKRISKAERKGKIPAPYSEFLVLWGRLSTQGEGVPIGLLISAGSAEEAMATYYNEVLKDAFDSGVFERLWDSYMDNRELNYISLEGHEKYEDALKSIPRNDRKKLMKLNYEGKSFPSFPGVIKGPRLAVFPNSRKFYSLPLFGEGWNRDKSILRILLRHKDKPQVLEFLRHFELEWLELEDLEALFDLREEVFNRIRKRLIQISKERKLGKLRAIPLYVKHFGTKRIGSIRPTRVDRVSRTTYLVTTFNWGGGWPEIRNLQELLTVMMANSYYLPKTIEVLKQDIVLSPRSRSRKIEEWGSVIKATFDSVILYGLMRGIVRVDGLDISKGHIVFLNFLNTDNRNTVVHDYYYHLLDGIEGMDLVYGTEERTRVNVQNFNRDVYPYTPVQNEEALFLHEKMPEKKRQKLTPHLLYEFEDGTGGVVYRLDTSKGRKDPSTVWYVGGSKLKAYERHLDKHWILGYLSQNREEYYASMSLRNTSTAGYLLSIEGRDVGTHLKVYAHGLFARSVYSGEESSYYLRLLKTSVYGQVGGKRVRLIPGKILYRRDNPKGALNSHPMIFNDLMNAVGTEGIHLVHIQNLKNSDIAGFLNDLPPSVIMVDWDGLVFSREEFDRSMGIKRNYRSWLAVLEFEGHGARVFVTKDPQESRESRIYRHPLMMIFSENVLSDEEMLFILGLADEKGGVSFAGTKRLFHTPYPDTSRKVIRPSLLLGGAAE</sequence>
<gene>
    <name evidence="1" type="ORF">A3L11_01120</name>
</gene>
<proteinExistence type="predicted"/>
<accession>A0A2Z2MQ77</accession>
<dbReference type="RefSeq" id="WP_088855142.1">
    <property type="nucleotide sequence ID" value="NZ_CP015103.1"/>
</dbReference>
<dbReference type="EMBL" id="CP015103">
    <property type="protein sequence ID" value="ASJ07896.1"/>
    <property type="molecule type" value="Genomic_DNA"/>
</dbReference>
<evidence type="ECO:0000313" key="2">
    <source>
        <dbReference type="Proteomes" id="UP000250125"/>
    </source>
</evidence>